<dbReference type="AlphaFoldDB" id="A0A512E0H7"/>
<protein>
    <recommendedName>
        <fullName evidence="3">PNPLA domain-containing protein</fullName>
    </recommendedName>
</protein>
<organism evidence="1 2">
    <name type="scientific">Skermanella aerolata</name>
    <dbReference type="NCBI Taxonomy" id="393310"/>
    <lineage>
        <taxon>Bacteria</taxon>
        <taxon>Pseudomonadati</taxon>
        <taxon>Pseudomonadota</taxon>
        <taxon>Alphaproteobacteria</taxon>
        <taxon>Rhodospirillales</taxon>
        <taxon>Azospirillaceae</taxon>
        <taxon>Skermanella</taxon>
    </lineage>
</organism>
<dbReference type="Proteomes" id="UP000321523">
    <property type="component" value="Unassembled WGS sequence"/>
</dbReference>
<reference evidence="1 2" key="1">
    <citation type="submission" date="2019-07" db="EMBL/GenBank/DDBJ databases">
        <title>Whole genome shotgun sequence of Skermanella aerolata NBRC 106429.</title>
        <authorList>
            <person name="Hosoyama A."/>
            <person name="Uohara A."/>
            <person name="Ohji S."/>
            <person name="Ichikawa N."/>
        </authorList>
    </citation>
    <scope>NUCLEOTIDE SEQUENCE [LARGE SCALE GENOMIC DNA]</scope>
    <source>
        <strain evidence="1 2">NBRC 106429</strain>
    </source>
</reference>
<accession>A0A512E0H7</accession>
<gene>
    <name evidence="1" type="ORF">SAE02_63370</name>
</gene>
<comment type="caution">
    <text evidence="1">The sequence shown here is derived from an EMBL/GenBank/DDBJ whole genome shotgun (WGS) entry which is preliminary data.</text>
</comment>
<proteinExistence type="predicted"/>
<evidence type="ECO:0008006" key="3">
    <source>
        <dbReference type="Google" id="ProtNLM"/>
    </source>
</evidence>
<dbReference type="RefSeq" id="WP_147041084.1">
    <property type="nucleotide sequence ID" value="NZ_BJYZ01000037.1"/>
</dbReference>
<sequence length="384" mass="43433">MPLSKVVRKKYQEVGPRTSEPKQEEKPFALALGGLAGNNAHGAGVIEALFRHGKKPKLITCTSGQIRYVHAYLSGLKPGSTLNPYTLLSKHFETAQPFSDFIDPNLNFKLMTWPMQQIRPSVPEFGRDIASNMARSMRDFLRAPATFSMWKEFYRMMPARSLVSQDKILHPDLFKQISDLFNDDSEKGHGIGIIFNAYDFVEGFEYVFMNRKAADLTGHAFGTKSNSREWVRYEAITPDAVRDALRLYEYGFDLPGNLIDGAYLRGIILNEIPHSGNGIKSIVVGRPLTSRWLGDAPSSLTELRDMQTEVNFHGSYLGEKGHIKLINQLIASSQPAPPPDGATHIEFYEVEMDRQRGWWEYVLECEDVFNSAFHHTVIKVVPYV</sequence>
<dbReference type="EMBL" id="BJYZ01000037">
    <property type="protein sequence ID" value="GEO42189.1"/>
    <property type="molecule type" value="Genomic_DNA"/>
</dbReference>
<keyword evidence="2" id="KW-1185">Reference proteome</keyword>
<evidence type="ECO:0000313" key="2">
    <source>
        <dbReference type="Proteomes" id="UP000321523"/>
    </source>
</evidence>
<evidence type="ECO:0000313" key="1">
    <source>
        <dbReference type="EMBL" id="GEO42189.1"/>
    </source>
</evidence>
<dbReference type="OrthoDB" id="7358072at2"/>
<name>A0A512E0H7_9PROT</name>